<feature type="domain" description="BP28 C-terminal" evidence="10">
    <location>
        <begin position="1722"/>
        <end position="1872"/>
    </location>
</feature>
<keyword evidence="9" id="KW-0175">Coiled coil</keyword>
<evidence type="ECO:0000256" key="6">
    <source>
        <dbReference type="ARBA" id="ARBA00023274"/>
    </source>
</evidence>
<evidence type="ECO:0000256" key="8">
    <source>
        <dbReference type="RuleBase" id="RU367065"/>
    </source>
</evidence>
<evidence type="ECO:0000256" key="9">
    <source>
        <dbReference type="SAM" id="Coils"/>
    </source>
</evidence>
<dbReference type="InterPro" id="IPR021133">
    <property type="entry name" value="HEAT_type_2"/>
</dbReference>
<comment type="subcellular location">
    <subcellularLocation>
        <location evidence="1 8">Nucleus</location>
        <location evidence="1 8">Nucleolus</location>
    </subcellularLocation>
</comment>
<dbReference type="InterPro" id="IPR016024">
    <property type="entry name" value="ARM-type_fold"/>
</dbReference>
<dbReference type="PROSITE" id="PS50077">
    <property type="entry name" value="HEAT_REPEAT"/>
    <property type="match status" value="1"/>
</dbReference>
<keyword evidence="5 8" id="KW-0539">Nucleus</keyword>
<feature type="coiled-coil region" evidence="9">
    <location>
        <begin position="1973"/>
        <end position="2000"/>
    </location>
</feature>
<dbReference type="PANTHER" id="PTHR13457:SF1">
    <property type="entry name" value="HEAT REPEAT-CONTAINING PROTEIN 1"/>
    <property type="match status" value="1"/>
</dbReference>
<organism evidence="11 12">
    <name type="scientific">Tropilaelaps mercedesae</name>
    <dbReference type="NCBI Taxonomy" id="418985"/>
    <lineage>
        <taxon>Eukaryota</taxon>
        <taxon>Metazoa</taxon>
        <taxon>Ecdysozoa</taxon>
        <taxon>Arthropoda</taxon>
        <taxon>Chelicerata</taxon>
        <taxon>Arachnida</taxon>
        <taxon>Acari</taxon>
        <taxon>Parasitiformes</taxon>
        <taxon>Mesostigmata</taxon>
        <taxon>Gamasina</taxon>
        <taxon>Dermanyssoidea</taxon>
        <taxon>Laelapidae</taxon>
        <taxon>Tropilaelaps</taxon>
    </lineage>
</organism>
<dbReference type="Pfam" id="PF12397">
    <property type="entry name" value="U3snoRNP10"/>
    <property type="match status" value="1"/>
</dbReference>
<dbReference type="Gene3D" id="1.25.10.10">
    <property type="entry name" value="Leucine-rich Repeat Variant"/>
    <property type="match status" value="2"/>
</dbReference>
<dbReference type="GO" id="GO:0045943">
    <property type="term" value="P:positive regulation of transcription by RNA polymerase I"/>
    <property type="evidence" value="ECO:0007669"/>
    <property type="project" value="TreeGrafter"/>
</dbReference>
<dbReference type="GO" id="GO:0030515">
    <property type="term" value="F:snoRNA binding"/>
    <property type="evidence" value="ECO:0007669"/>
    <property type="project" value="TreeGrafter"/>
</dbReference>
<dbReference type="InterPro" id="IPR011989">
    <property type="entry name" value="ARM-like"/>
</dbReference>
<dbReference type="PANTHER" id="PTHR13457">
    <property type="entry name" value="BAP28"/>
    <property type="match status" value="1"/>
</dbReference>
<evidence type="ECO:0000256" key="3">
    <source>
        <dbReference type="ARBA" id="ARBA00022517"/>
    </source>
</evidence>
<protein>
    <recommendedName>
        <fullName evidence="8">HEAT repeat-containing protein 1</fullName>
    </recommendedName>
</protein>
<keyword evidence="4 8" id="KW-0698">rRNA processing</keyword>
<keyword evidence="3 8" id="KW-0690">Ribosome biogenesis</keyword>
<dbReference type="GO" id="GO:0000462">
    <property type="term" value="P:maturation of SSU-rRNA from tricistronic rRNA transcript (SSU-rRNA, 5.8S rRNA, LSU-rRNA)"/>
    <property type="evidence" value="ECO:0007669"/>
    <property type="project" value="TreeGrafter"/>
</dbReference>
<dbReference type="FunCoup" id="A0A1V9X5H2">
    <property type="interactions" value="1570"/>
</dbReference>
<comment type="function">
    <text evidence="8">Involved in nucleolar processing of pre-18S ribosomal RNA.</text>
</comment>
<keyword evidence="6 8" id="KW-0687">Ribonucleoprotein</keyword>
<evidence type="ECO:0000256" key="7">
    <source>
        <dbReference type="PROSITE-ProRule" id="PRU00103"/>
    </source>
</evidence>
<dbReference type="InterPro" id="IPR022125">
    <property type="entry name" value="U3snoRNP10_N"/>
</dbReference>
<dbReference type="Pfam" id="PF23243">
    <property type="entry name" value="HEAT_HEATR1"/>
    <property type="match status" value="1"/>
</dbReference>
<dbReference type="STRING" id="418985.A0A1V9X5H2"/>
<evidence type="ECO:0000313" key="12">
    <source>
        <dbReference type="Proteomes" id="UP000192247"/>
    </source>
</evidence>
<gene>
    <name evidence="11" type="ORF">BIW11_12799</name>
</gene>
<evidence type="ECO:0000256" key="4">
    <source>
        <dbReference type="ARBA" id="ARBA00022552"/>
    </source>
</evidence>
<dbReference type="SUPFAM" id="SSF48371">
    <property type="entry name" value="ARM repeat"/>
    <property type="match status" value="1"/>
</dbReference>
<evidence type="ECO:0000259" key="10">
    <source>
        <dbReference type="SMART" id="SM01036"/>
    </source>
</evidence>
<keyword evidence="12" id="KW-1185">Reference proteome</keyword>
<dbReference type="GO" id="GO:0032040">
    <property type="term" value="C:small-subunit processome"/>
    <property type="evidence" value="ECO:0007669"/>
    <property type="project" value="TreeGrafter"/>
</dbReference>
<evidence type="ECO:0000256" key="2">
    <source>
        <dbReference type="ARBA" id="ARBA00010559"/>
    </source>
</evidence>
<dbReference type="EMBL" id="MNPL01024142">
    <property type="protein sequence ID" value="OQR68613.1"/>
    <property type="molecule type" value="Genomic_DNA"/>
</dbReference>
<proteinExistence type="inferred from homology"/>
<dbReference type="Pfam" id="PF08146">
    <property type="entry name" value="BP28CT"/>
    <property type="match status" value="1"/>
</dbReference>
<reference evidence="11 12" key="1">
    <citation type="journal article" date="2017" name="Gigascience">
        <title>Draft genome of the honey bee ectoparasitic mite, Tropilaelaps mercedesae, is shaped by the parasitic life history.</title>
        <authorList>
            <person name="Dong X."/>
            <person name="Armstrong S.D."/>
            <person name="Xia D."/>
            <person name="Makepeace B.L."/>
            <person name="Darby A.C."/>
            <person name="Kadowaki T."/>
        </authorList>
    </citation>
    <scope>NUCLEOTIDE SEQUENCE [LARGE SCALE GENOMIC DNA]</scope>
    <source>
        <strain evidence="11">Wuxi-XJTLU</strain>
    </source>
</reference>
<comment type="caution">
    <text evidence="11">The sequence shown here is derived from an EMBL/GenBank/DDBJ whole genome shotgun (WGS) entry which is preliminary data.</text>
</comment>
<dbReference type="InterPro" id="IPR040191">
    <property type="entry name" value="UTP10"/>
</dbReference>
<accession>A0A1V9X5H2</accession>
<comment type="similarity">
    <text evidence="2 8">Belongs to the HEATR1/UTP10 family.</text>
</comment>
<dbReference type="InterPro" id="IPR056473">
    <property type="entry name" value="HEAT_Utp10/HEAT1"/>
</dbReference>
<feature type="repeat" description="HEAT" evidence="7">
    <location>
        <begin position="1968"/>
        <end position="2004"/>
    </location>
</feature>
<dbReference type="GO" id="GO:0030686">
    <property type="term" value="C:90S preribosome"/>
    <property type="evidence" value="ECO:0007669"/>
    <property type="project" value="TreeGrafter"/>
</dbReference>
<name>A0A1V9X5H2_9ACAR</name>
<evidence type="ECO:0000313" key="11">
    <source>
        <dbReference type="EMBL" id="OQR68613.1"/>
    </source>
</evidence>
<sequence length="2006" mass="222287">MASGMTSLAAQLRKLRTPQTDLFDQASCGTSRASLLFDAKEAATLDRDTIFAIGCSGLEELCKLNQQAFARFDKTLFHDSSKDFQRAIQTREQNDQLDATLTEFLHRLSPYLLLRPAHKTLEWLIYRFRVHEHNTATLLQAILPFHETNIFARILQLIDCSDESTCWHFMAATKSHGAMLTKRALIAQCAKSPGLFRFVCELLPAMRKANQGALLRPAINLSTGVILGVMELHGHRIDARLVSAIVAHVADTFVQAKQDGNAEWVSANAMLVAQLAKKQPALKGDLLQLLLITMVKSLTEQSVNAGLYALLATYRYQTGLDTLPQKVVKGLLAFADLPARLRSAVGDSRHGDKFMTLFVHGLFVQALMEGSVSGKSDLVQPYLSFIAETAPQRQMVSEQFLKACLLVRVSSEDNKCLSAAGEILQQLKQRAGDELDAAIVSGLQTSDRELIAELVSECSLGIKHTPVGDTGETLFLALMSTMSHVRLAAVRAIVDRASAIDADEFVRRSLKNVIATETDPLVYDALMESLTPELLLRFVDADEAIGVITERLCTIRKKKWVQTNEKLVGLVCNGLAGAASERSVLRFLLTMSVAMKTSDVAIINQCLKSDIVKAHPDMKHLAKCEIANDAQMMDICDSVAAALAKGFSGASVGDCIQWALNDQKANLRTRYGSLRFVEHLVSQSKPLGVGLLNATLDTLQAMLPNLAEVDDELEALSGGALPMRCVTRVVSSLLKNMHPIKELERVPAWHSDLDARSSEITFLRRVFTIAVGRQRKANSFRGILNSLFTVSLPTTESRCNFLCDMLLGHLTGVQSDENLQLQAHSLCLLAQFIGDLVEGDSAELITLSIVIVLLSPSKRVRRLAVAVLQRYRHDALVDYLVKHANATVDVDTVLKCVATFHKGYKATLFNRMLASGSLTPTVRLGVARMLRNVATASSIDVCMELVQHYVDRPGLTINSVNAEIIELCLEKLSMGSARRLGETQQHALFGVLTSGNETLRKLGLRSLSSELFGKMADAELTTVIDHLLSSVLDAPSESHREAAESALKTLCHQQPKLVVAELAKVTVDDLASLQSVRDVKRLRTSVKGAASKDDAPAEDPLGTADWRRAVILLEVLHGVEKLSLQAVEEVVAALYDVLRRSLELPPSSTNAEYVKQCVLSCLQVHGTSSDELVRLHRHQIGLLVKALRLSQSAQTQHSVLAMLNHMARLYPDEVLQNMTSVFTFMGTSLLRQEDEYSFQVVVQTIQSVIPILLEASKSKSNKDVVSKVTRVFVDSWPDIPEHRRYPIFKKLIETLGPAEYAWTLVAQMTDHLLDKEADLEDCDFLDFMLGLVGDMSLNTILASCQRLLQFALAVPLSPKLANRSAVDKDIVNTSQCTDQRLADFKSVSAMFVEQVLSGTNFLSLAAELDDGNLAQAEKMYEALLAISLESIHALRAAVQDRDDDDVRESWKSCISLLHDCVDRINGILQPDTLVTVIHRLLAEELPSIRRNAMDMLNNKLIAETFFDGCDQIVTLVEPLCAQLHKADEQDIVSQQTALISLKLICRRIPAAKDELDKIFGIVDRLFRAHEKLPDLVLGGGLLLFAELCYSCPTKILSHFAKLMKRFLAISERADNSEAVILGLVVSYHRLVESLTGFLSPYLPRLIGHVCRLCADQKLHQKDAALKEQLVKICTHTGSSVPLRVLLPAVEDCVAERPLVKEHPLYLNHLLRILKTAIESSDRHVFDEQREVVQSLVLRLLHLREEADAELMDPERVTDAERFIVDCVTTLSLKMSEITFRPFIAKLYVWATLPETEDAGNVHRTATFYHLCYRLSDTLNGLFVLFVGQFIHHAVDTLDTYRAASQPDPLRVETSSWILAMLSNCFQYGGKSFITPELYKTVAKSIVDEIENTADCPASPYERRILTRVAPALANLALACMDADCKDLHNRVLFKTRSASASIRFAALQTFAAIVRRLGDDYVPLLPESVPFLAELMEDDRAEVEHLAQEVVQEMEQLLGEPLMKYF</sequence>
<dbReference type="InParanoid" id="A0A1V9X5H2"/>
<dbReference type="SMART" id="SM01036">
    <property type="entry name" value="BP28CT"/>
    <property type="match status" value="1"/>
</dbReference>
<dbReference type="InterPro" id="IPR012954">
    <property type="entry name" value="BP28_C_dom"/>
</dbReference>
<evidence type="ECO:0000256" key="5">
    <source>
        <dbReference type="ARBA" id="ARBA00023242"/>
    </source>
</evidence>
<dbReference type="OrthoDB" id="31183at2759"/>
<evidence type="ECO:0000256" key="1">
    <source>
        <dbReference type="ARBA" id="ARBA00004604"/>
    </source>
</evidence>
<dbReference type="GO" id="GO:0034455">
    <property type="term" value="C:t-UTP complex"/>
    <property type="evidence" value="ECO:0007669"/>
    <property type="project" value="TreeGrafter"/>
</dbReference>
<dbReference type="Proteomes" id="UP000192247">
    <property type="component" value="Unassembled WGS sequence"/>
</dbReference>